<dbReference type="PANTHER" id="PTHR46984:SF1">
    <property type="entry name" value="LEUCINE-RICH REPEAT-CONTAINING PROTEIN 71"/>
    <property type="match status" value="1"/>
</dbReference>
<dbReference type="Proteomes" id="UP000663845">
    <property type="component" value="Unassembled WGS sequence"/>
</dbReference>
<dbReference type="SUPFAM" id="SSF52047">
    <property type="entry name" value="RNI-like"/>
    <property type="match status" value="1"/>
</dbReference>
<dbReference type="InterPro" id="IPR032675">
    <property type="entry name" value="LRR_dom_sf"/>
</dbReference>
<dbReference type="InterPro" id="IPR001611">
    <property type="entry name" value="Leu-rich_rpt"/>
</dbReference>
<keyword evidence="5" id="KW-0175">Coiled coil</keyword>
<evidence type="ECO:0000256" key="1">
    <source>
        <dbReference type="ARBA" id="ARBA00022723"/>
    </source>
</evidence>
<sequence length="368" mass="42489">MLDRLRVTCSRCGQKDVQRENFNDHFKKSCPKLNVICSAADRKCPWMGPQDQLSIHLTSCVFHSLRSVLEEFITENRQLREQLMQQTTQISTLQNQVRQLQEQIVNHTTDIQELQNEEQHQNSEMSAINEWGYKHEDEMDQLWENINRDAYHNYRLQNWIAKCEHRSKLSLSQIPLSDRDMNVVIGQGLIYKQCTKLELRANDITTEGIFLLAEALHSNTTLLILDLRGNNILDEGVYALTDALSTANTTLKLLNFSDNNTTDQGAEHFARMLETNETLTHLWLDTNQIGDQGVQMLADTLMHRNISLEQLYLNDNKLVTDASIDYLVFMLENNRTLQLLEMTNCNLSEAGKEKLNCVEKSKSCKLIV</sequence>
<feature type="coiled-coil region" evidence="5">
    <location>
        <begin position="69"/>
        <end position="124"/>
    </location>
</feature>
<accession>A0A814AMP2</accession>
<evidence type="ECO:0000313" key="8">
    <source>
        <dbReference type="Proteomes" id="UP000663845"/>
    </source>
</evidence>
<organism evidence="7 8">
    <name type="scientific">Adineta steineri</name>
    <dbReference type="NCBI Taxonomy" id="433720"/>
    <lineage>
        <taxon>Eukaryota</taxon>
        <taxon>Metazoa</taxon>
        <taxon>Spiralia</taxon>
        <taxon>Gnathifera</taxon>
        <taxon>Rotifera</taxon>
        <taxon>Eurotatoria</taxon>
        <taxon>Bdelloidea</taxon>
        <taxon>Adinetida</taxon>
        <taxon>Adinetidae</taxon>
        <taxon>Adineta</taxon>
    </lineage>
</organism>
<feature type="zinc finger region" description="TRAF-type" evidence="4">
    <location>
        <begin position="7"/>
        <end position="44"/>
    </location>
</feature>
<dbReference type="SMART" id="SM00368">
    <property type="entry name" value="LRR_RI"/>
    <property type="match status" value="5"/>
</dbReference>
<feature type="domain" description="TRAF-type" evidence="6">
    <location>
        <begin position="7"/>
        <end position="44"/>
    </location>
</feature>
<dbReference type="AlphaFoldDB" id="A0A814AMP2"/>
<name>A0A814AMP2_9BILA</name>
<proteinExistence type="predicted"/>
<dbReference type="InterPro" id="IPR001293">
    <property type="entry name" value="Znf_TRAF"/>
</dbReference>
<evidence type="ECO:0000259" key="6">
    <source>
        <dbReference type="PROSITE" id="PS50145"/>
    </source>
</evidence>
<dbReference type="Pfam" id="PF13516">
    <property type="entry name" value="LRR_6"/>
    <property type="match status" value="3"/>
</dbReference>
<evidence type="ECO:0000313" key="7">
    <source>
        <dbReference type="EMBL" id="CAF0916935.1"/>
    </source>
</evidence>
<reference evidence="7" key="1">
    <citation type="submission" date="2021-02" db="EMBL/GenBank/DDBJ databases">
        <authorList>
            <person name="Nowell W R."/>
        </authorList>
    </citation>
    <scope>NUCLEOTIDE SEQUENCE</scope>
</reference>
<evidence type="ECO:0000256" key="2">
    <source>
        <dbReference type="ARBA" id="ARBA00022771"/>
    </source>
</evidence>
<dbReference type="PANTHER" id="PTHR46984">
    <property type="entry name" value="LEUCINE-RICH REPEAT-CONTAINING PROTEIN 71"/>
    <property type="match status" value="1"/>
</dbReference>
<evidence type="ECO:0000256" key="4">
    <source>
        <dbReference type="PROSITE-ProRule" id="PRU00207"/>
    </source>
</evidence>
<protein>
    <recommendedName>
        <fullName evidence="6">TRAF-type domain-containing protein</fullName>
    </recommendedName>
</protein>
<dbReference type="PROSITE" id="PS50145">
    <property type="entry name" value="ZF_TRAF"/>
    <property type="match status" value="1"/>
</dbReference>
<dbReference type="Pfam" id="PF02176">
    <property type="entry name" value="zf-TRAF"/>
    <property type="match status" value="1"/>
</dbReference>
<dbReference type="Gene3D" id="3.30.40.10">
    <property type="entry name" value="Zinc/RING finger domain, C3HC4 (zinc finger)"/>
    <property type="match status" value="1"/>
</dbReference>
<keyword evidence="1 4" id="KW-0479">Metal-binding</keyword>
<dbReference type="Gene3D" id="3.80.10.10">
    <property type="entry name" value="Ribonuclease Inhibitor"/>
    <property type="match status" value="1"/>
</dbReference>
<evidence type="ECO:0000256" key="5">
    <source>
        <dbReference type="SAM" id="Coils"/>
    </source>
</evidence>
<dbReference type="GO" id="GO:0008270">
    <property type="term" value="F:zinc ion binding"/>
    <property type="evidence" value="ECO:0007669"/>
    <property type="project" value="UniProtKB-KW"/>
</dbReference>
<dbReference type="InterPro" id="IPR053040">
    <property type="entry name" value="LRR-containing_protein_71"/>
</dbReference>
<dbReference type="EMBL" id="CAJNOG010000085">
    <property type="protein sequence ID" value="CAF0916935.1"/>
    <property type="molecule type" value="Genomic_DNA"/>
</dbReference>
<evidence type="ECO:0000256" key="3">
    <source>
        <dbReference type="ARBA" id="ARBA00022833"/>
    </source>
</evidence>
<comment type="caution">
    <text evidence="7">The sequence shown here is derived from an EMBL/GenBank/DDBJ whole genome shotgun (WGS) entry which is preliminary data.</text>
</comment>
<keyword evidence="2 4" id="KW-0863">Zinc-finger</keyword>
<dbReference type="InterPro" id="IPR013083">
    <property type="entry name" value="Znf_RING/FYVE/PHD"/>
</dbReference>
<keyword evidence="3 4" id="KW-0862">Zinc</keyword>
<gene>
    <name evidence="7" type="ORF">JYZ213_LOCUS11395</name>
</gene>